<sequence>MLLKEKLHPILQELADRDKFSGVILINRDNEDLFSGAYGYASRRWRIINSTDMVYPTASVTKMFTAVAVLQLIEKGMLSLNSKVQNLLKLNVSNLPSNVTVRHLLTHTSGIADYFDETDDDADAYRNIWRRYPNYALTELEDMLPLFAGKDPQFNAGDDFSYCNAGYILLGLVIEHVTDESYFNCIRKNVLLEAGMKDSDFISLDRPRENVADGHSPIYSKDGSPKGWKTNIYSLPVNGSADGGAHSTAEDLVKFLQALRTGVLLSDQMTSEILKIQSPVQEDDSGRWAYGYGIAFLLDDDEVVRYGHSGDDPGVSAKLFHYPDLDVDLVILGNQSHCANEAGDRVHEVIMEVG</sequence>
<gene>
    <name evidence="4" type="ORF">CEE37_06445</name>
</gene>
<dbReference type="PANTHER" id="PTHR46825:SF11">
    <property type="entry name" value="PENICILLIN-BINDING PROTEIN 4"/>
    <property type="match status" value="1"/>
</dbReference>
<comment type="caution">
    <text evidence="4">The sequence shown here is derived from an EMBL/GenBank/DDBJ whole genome shotgun (WGS) entry which is preliminary data.</text>
</comment>
<keyword evidence="2" id="KW-0472">Membrane</keyword>
<dbReference type="EMBL" id="NJBN01000003">
    <property type="protein sequence ID" value="TKJ41301.1"/>
    <property type="molecule type" value="Genomic_DNA"/>
</dbReference>
<evidence type="ECO:0000256" key="1">
    <source>
        <dbReference type="ARBA" id="ARBA00004370"/>
    </source>
</evidence>
<feature type="domain" description="Beta-lactamase-related" evidence="3">
    <location>
        <begin position="12"/>
        <end position="338"/>
    </location>
</feature>
<dbReference type="InterPro" id="IPR012338">
    <property type="entry name" value="Beta-lactam/transpept-like"/>
</dbReference>
<dbReference type="GO" id="GO:0016787">
    <property type="term" value="F:hydrolase activity"/>
    <property type="evidence" value="ECO:0007669"/>
    <property type="project" value="UniProtKB-KW"/>
</dbReference>
<keyword evidence="4" id="KW-0378">Hydrolase</keyword>
<dbReference type="Gene3D" id="3.40.710.10">
    <property type="entry name" value="DD-peptidase/beta-lactamase superfamily"/>
    <property type="match status" value="1"/>
</dbReference>
<protein>
    <submittedName>
        <fullName evidence="4">Serine hydrolase</fullName>
    </submittedName>
</protein>
<dbReference type="Proteomes" id="UP000319619">
    <property type="component" value="Unassembled WGS sequence"/>
</dbReference>
<comment type="subcellular location">
    <subcellularLocation>
        <location evidence="1">Membrane</location>
    </subcellularLocation>
</comment>
<evidence type="ECO:0000259" key="3">
    <source>
        <dbReference type="Pfam" id="PF00144"/>
    </source>
</evidence>
<dbReference type="PANTHER" id="PTHR46825">
    <property type="entry name" value="D-ALANYL-D-ALANINE-CARBOXYPEPTIDASE/ENDOPEPTIDASE AMPH"/>
    <property type="match status" value="1"/>
</dbReference>
<organism evidence="4 5">
    <name type="scientific">candidate division LCP-89 bacterium B3_LCP</name>
    <dbReference type="NCBI Taxonomy" id="2012998"/>
    <lineage>
        <taxon>Bacteria</taxon>
        <taxon>Pseudomonadati</taxon>
        <taxon>Bacteria division LCP-89</taxon>
    </lineage>
</organism>
<evidence type="ECO:0000256" key="2">
    <source>
        <dbReference type="ARBA" id="ARBA00023136"/>
    </source>
</evidence>
<evidence type="ECO:0000313" key="4">
    <source>
        <dbReference type="EMBL" id="TKJ41301.1"/>
    </source>
</evidence>
<dbReference type="AlphaFoldDB" id="A0A532V268"/>
<accession>A0A532V268</accession>
<name>A0A532V268_UNCL8</name>
<dbReference type="InterPro" id="IPR050491">
    <property type="entry name" value="AmpC-like"/>
</dbReference>
<proteinExistence type="predicted"/>
<dbReference type="Pfam" id="PF00144">
    <property type="entry name" value="Beta-lactamase"/>
    <property type="match status" value="1"/>
</dbReference>
<reference evidence="4 5" key="1">
    <citation type="submission" date="2017-06" db="EMBL/GenBank/DDBJ databases">
        <title>Novel microbial phyla capable of carbon fixation and sulfur reduction in deep-sea sediments.</title>
        <authorList>
            <person name="Huang J."/>
            <person name="Baker B."/>
            <person name="Wang Y."/>
        </authorList>
    </citation>
    <scope>NUCLEOTIDE SEQUENCE [LARGE SCALE GENOMIC DNA]</scope>
    <source>
        <strain evidence="4">B3_LCP</strain>
    </source>
</reference>
<dbReference type="GO" id="GO:0016020">
    <property type="term" value="C:membrane"/>
    <property type="evidence" value="ECO:0007669"/>
    <property type="project" value="UniProtKB-SubCell"/>
</dbReference>
<dbReference type="SUPFAM" id="SSF56601">
    <property type="entry name" value="beta-lactamase/transpeptidase-like"/>
    <property type="match status" value="1"/>
</dbReference>
<dbReference type="InterPro" id="IPR001466">
    <property type="entry name" value="Beta-lactam-related"/>
</dbReference>
<evidence type="ECO:0000313" key="5">
    <source>
        <dbReference type="Proteomes" id="UP000319619"/>
    </source>
</evidence>